<dbReference type="AlphaFoldDB" id="W6ZYP5"/>
<dbReference type="RefSeq" id="XP_008819003.1">
    <property type="nucleotide sequence ID" value="XM_008820781.1"/>
</dbReference>
<dbReference type="VEuPathDB" id="PlasmoDB:C922_05209"/>
<evidence type="ECO:0000313" key="2">
    <source>
        <dbReference type="EMBL" id="EUD64410.1"/>
    </source>
</evidence>
<keyword evidence="3" id="KW-1185">Reference proteome</keyword>
<name>W6ZYP5_9APIC</name>
<feature type="region of interest" description="Disordered" evidence="1">
    <location>
        <begin position="1"/>
        <end position="44"/>
    </location>
</feature>
<protein>
    <submittedName>
        <fullName evidence="2">Uncharacterized protein</fullName>
    </submittedName>
</protein>
<evidence type="ECO:0000313" key="3">
    <source>
        <dbReference type="Proteomes" id="UP000030640"/>
    </source>
</evidence>
<feature type="compositionally biased region" description="Basic and acidic residues" evidence="1">
    <location>
        <begin position="8"/>
        <end position="22"/>
    </location>
</feature>
<dbReference type="Proteomes" id="UP000030640">
    <property type="component" value="Unassembled WGS sequence"/>
</dbReference>
<accession>W6ZYP5</accession>
<gene>
    <name evidence="2" type="ORF">C922_05209</name>
</gene>
<evidence type="ECO:0000256" key="1">
    <source>
        <dbReference type="SAM" id="MobiDB-lite"/>
    </source>
</evidence>
<reference evidence="2 3" key="1">
    <citation type="submission" date="2013-02" db="EMBL/GenBank/DDBJ databases">
        <title>The Genome Sequence of Plasmodium inui San Antonio 1.</title>
        <authorList>
            <consortium name="The Broad Institute Genome Sequencing Platform"/>
            <consortium name="The Broad Institute Genome Sequencing Center for Infectious Disease"/>
            <person name="Neafsey D."/>
            <person name="Cheeseman I."/>
            <person name="Volkman S."/>
            <person name="Adams J."/>
            <person name="Walker B."/>
            <person name="Young S.K."/>
            <person name="Zeng Q."/>
            <person name="Gargeya S."/>
            <person name="Fitzgerald M."/>
            <person name="Haas B."/>
            <person name="Abouelleil A."/>
            <person name="Alvarado L."/>
            <person name="Arachchi H.M."/>
            <person name="Berlin A.M."/>
            <person name="Chapman S.B."/>
            <person name="Dewar J."/>
            <person name="Goldberg J."/>
            <person name="Griggs A."/>
            <person name="Gujja S."/>
            <person name="Hansen M."/>
            <person name="Howarth C."/>
            <person name="Imamovic A."/>
            <person name="Larimer J."/>
            <person name="McCowan C."/>
            <person name="Murphy C."/>
            <person name="Neiman D."/>
            <person name="Pearson M."/>
            <person name="Priest M."/>
            <person name="Roberts A."/>
            <person name="Saif S."/>
            <person name="Shea T."/>
            <person name="Sisk P."/>
            <person name="Sykes S."/>
            <person name="Wortman J."/>
            <person name="Nusbaum C."/>
            <person name="Birren B."/>
        </authorList>
    </citation>
    <scope>NUCLEOTIDE SEQUENCE [LARGE SCALE GENOMIC DNA]</scope>
    <source>
        <strain evidence="2 3">San Antonio 1</strain>
    </source>
</reference>
<dbReference type="EMBL" id="KI965504">
    <property type="protein sequence ID" value="EUD64410.1"/>
    <property type="molecule type" value="Genomic_DNA"/>
</dbReference>
<organism evidence="2 3">
    <name type="scientific">Plasmodium inui San Antonio 1</name>
    <dbReference type="NCBI Taxonomy" id="1237626"/>
    <lineage>
        <taxon>Eukaryota</taxon>
        <taxon>Sar</taxon>
        <taxon>Alveolata</taxon>
        <taxon>Apicomplexa</taxon>
        <taxon>Aconoidasida</taxon>
        <taxon>Haemosporida</taxon>
        <taxon>Plasmodiidae</taxon>
        <taxon>Plasmodium</taxon>
        <taxon>Plasmodium (Plasmodium)</taxon>
    </lineage>
</organism>
<dbReference type="GeneID" id="20040483"/>
<proteinExistence type="predicted"/>
<sequence length="63" mass="7214">MIGAKKHVQNDGIRENLEDTSRRKNPHKKNKKQDLSLTMPQKKGIFIEKMAHERTSSGGREKG</sequence>